<keyword evidence="6" id="KW-1133">Transmembrane helix</keyword>
<feature type="transmembrane region" description="Helical" evidence="6">
    <location>
        <begin position="25"/>
        <end position="45"/>
    </location>
</feature>
<dbReference type="PANTHER" id="PTHR10587:SF137">
    <property type="entry name" value="4-DEOXY-4-FORMAMIDO-L-ARABINOSE-PHOSPHOUNDECAPRENOL DEFORMYLASE ARND-RELATED"/>
    <property type="match status" value="1"/>
</dbReference>
<evidence type="ECO:0000259" key="7">
    <source>
        <dbReference type="PROSITE" id="PS51677"/>
    </source>
</evidence>
<dbReference type="OrthoDB" id="407355at2759"/>
<evidence type="ECO:0000256" key="1">
    <source>
        <dbReference type="ARBA" id="ARBA00001941"/>
    </source>
</evidence>
<keyword evidence="6" id="KW-0472">Membrane</keyword>
<dbReference type="EMBL" id="QWIN01000277">
    <property type="protein sequence ID" value="RMY54798.1"/>
    <property type="molecule type" value="Genomic_DNA"/>
</dbReference>
<evidence type="ECO:0000256" key="2">
    <source>
        <dbReference type="ARBA" id="ARBA00023024"/>
    </source>
</evidence>
<name>A0A3M7CRP3_HORWE</name>
<keyword evidence="2" id="KW-0119">Carbohydrate metabolism</keyword>
<evidence type="ECO:0000256" key="3">
    <source>
        <dbReference type="ARBA" id="ARBA00023285"/>
    </source>
</evidence>
<proteinExistence type="predicted"/>
<keyword evidence="2" id="KW-0146">Chitin degradation</keyword>
<dbReference type="GO" id="GO:0006032">
    <property type="term" value="P:chitin catabolic process"/>
    <property type="evidence" value="ECO:0007669"/>
    <property type="project" value="UniProtKB-KW"/>
</dbReference>
<dbReference type="Pfam" id="PF01522">
    <property type="entry name" value="Polysacc_deac_1"/>
    <property type="match status" value="1"/>
</dbReference>
<keyword evidence="6" id="KW-0812">Transmembrane</keyword>
<dbReference type="AlphaFoldDB" id="A0A3M7CRP3"/>
<evidence type="ECO:0000313" key="9">
    <source>
        <dbReference type="Proteomes" id="UP000270230"/>
    </source>
</evidence>
<dbReference type="GO" id="GO:0009272">
    <property type="term" value="P:fungal-type cell wall biogenesis"/>
    <property type="evidence" value="ECO:0007669"/>
    <property type="project" value="UniProtKB-ARBA"/>
</dbReference>
<evidence type="ECO:0000256" key="5">
    <source>
        <dbReference type="ARBA" id="ARBA00048494"/>
    </source>
</evidence>
<accession>A0A3M7CRP3</accession>
<evidence type="ECO:0000313" key="8">
    <source>
        <dbReference type="EMBL" id="RMY54798.1"/>
    </source>
</evidence>
<keyword evidence="2" id="KW-0624">Polysaccharide degradation</keyword>
<dbReference type="InterPro" id="IPR011330">
    <property type="entry name" value="Glyco_hydro/deAcase_b/a-brl"/>
</dbReference>
<evidence type="ECO:0000256" key="4">
    <source>
        <dbReference type="ARBA" id="ARBA00024056"/>
    </source>
</evidence>
<organism evidence="8 9">
    <name type="scientific">Hortaea werneckii</name>
    <name type="common">Black yeast</name>
    <name type="synonym">Cladosporium werneckii</name>
    <dbReference type="NCBI Taxonomy" id="91943"/>
    <lineage>
        <taxon>Eukaryota</taxon>
        <taxon>Fungi</taxon>
        <taxon>Dikarya</taxon>
        <taxon>Ascomycota</taxon>
        <taxon>Pezizomycotina</taxon>
        <taxon>Dothideomycetes</taxon>
        <taxon>Dothideomycetidae</taxon>
        <taxon>Mycosphaerellales</taxon>
        <taxon>Teratosphaeriaceae</taxon>
        <taxon>Hortaea</taxon>
    </lineage>
</organism>
<dbReference type="VEuPathDB" id="FungiDB:BTJ68_10316"/>
<dbReference type="PANTHER" id="PTHR10587">
    <property type="entry name" value="GLYCOSYL TRANSFERASE-RELATED"/>
    <property type="match status" value="1"/>
</dbReference>
<comment type="cofactor">
    <cofactor evidence="1">
        <name>Co(2+)</name>
        <dbReference type="ChEBI" id="CHEBI:48828"/>
    </cofactor>
</comment>
<gene>
    <name evidence="8" type="ORF">D0865_04521</name>
</gene>
<dbReference type="InterPro" id="IPR050248">
    <property type="entry name" value="Polysacc_deacetylase_ArnD"/>
</dbReference>
<comment type="caution">
    <text evidence="8">The sequence shown here is derived from an EMBL/GenBank/DDBJ whole genome shotgun (WGS) entry which is preliminary data.</text>
</comment>
<dbReference type="InterPro" id="IPR002509">
    <property type="entry name" value="NODB_dom"/>
</dbReference>
<evidence type="ECO:0000256" key="6">
    <source>
        <dbReference type="SAM" id="Phobius"/>
    </source>
</evidence>
<protein>
    <recommendedName>
        <fullName evidence="4">chitin deacetylase</fullName>
        <ecNumber evidence="4">3.5.1.41</ecNumber>
    </recommendedName>
</protein>
<dbReference type="Proteomes" id="UP000270230">
    <property type="component" value="Unassembled WGS sequence"/>
</dbReference>
<dbReference type="GO" id="GO:0005975">
    <property type="term" value="P:carbohydrate metabolic process"/>
    <property type="evidence" value="ECO:0007669"/>
    <property type="project" value="InterPro"/>
</dbReference>
<feature type="domain" description="NodB homology" evidence="7">
    <location>
        <begin position="71"/>
        <end position="252"/>
    </location>
</feature>
<reference evidence="8 9" key="1">
    <citation type="journal article" date="2018" name="BMC Genomics">
        <title>Genomic evidence for intraspecific hybridization in a clonal and extremely halotolerant yeast.</title>
        <authorList>
            <person name="Gostincar C."/>
            <person name="Stajich J.E."/>
            <person name="Zupancic J."/>
            <person name="Zalar P."/>
            <person name="Gunde-Cimerman N."/>
        </authorList>
    </citation>
    <scope>NUCLEOTIDE SEQUENCE [LARGE SCALE GENOMIC DNA]</scope>
    <source>
        <strain evidence="8 9">EXF-151</strain>
    </source>
</reference>
<dbReference type="SUPFAM" id="SSF88713">
    <property type="entry name" value="Glycoside hydrolase/deacetylase"/>
    <property type="match status" value="1"/>
</dbReference>
<keyword evidence="3" id="KW-0170">Cobalt</keyword>
<dbReference type="PROSITE" id="PS51677">
    <property type="entry name" value="NODB"/>
    <property type="match status" value="1"/>
</dbReference>
<sequence length="264" mass="30063">MPLINPFFRLPGRWRRRRTRRTRMAVQLLTVSLILLVVLIPYWIYKPPKFLINYFQGRFPEVLFRVNTTKKVVALTIDDAPSQFTGQLLELLKANDAHATFFVIGGQVAGRENVMDDIVRQGSELGNHAMHDEPSLSLPSDDLNDQIQEVDGMIKTAYSTAGAARQGRLFRPGSGIFSQRILDVAGKLGYKTILGSIYPHDPFISSWRLNAWHILSMLRPGAVIICHDRRSWTVPMLQKVLPEMKRRGYEVVTVSQLLHDANRT</sequence>
<dbReference type="Gene3D" id="3.20.20.370">
    <property type="entry name" value="Glycoside hydrolase/deacetylase"/>
    <property type="match status" value="1"/>
</dbReference>
<dbReference type="EC" id="3.5.1.41" evidence="4"/>
<comment type="catalytic activity">
    <reaction evidence="5">
        <text>[(1-&gt;4)-N-acetyl-beta-D-glucosaminyl](n) + n H2O = chitosan + n acetate</text>
        <dbReference type="Rhea" id="RHEA:10464"/>
        <dbReference type="Rhea" id="RHEA-COMP:9593"/>
        <dbReference type="Rhea" id="RHEA-COMP:9597"/>
        <dbReference type="ChEBI" id="CHEBI:15377"/>
        <dbReference type="ChEBI" id="CHEBI:17029"/>
        <dbReference type="ChEBI" id="CHEBI:30089"/>
        <dbReference type="ChEBI" id="CHEBI:57704"/>
        <dbReference type="EC" id="3.5.1.41"/>
    </reaction>
    <physiologicalReaction direction="left-to-right" evidence="5">
        <dbReference type="Rhea" id="RHEA:10465"/>
    </physiologicalReaction>
</comment>
<dbReference type="CDD" id="cd10958">
    <property type="entry name" value="CE4_NodB_like_2"/>
    <property type="match status" value="1"/>
</dbReference>
<dbReference type="GO" id="GO:0004099">
    <property type="term" value="F:chitin deacetylase activity"/>
    <property type="evidence" value="ECO:0007669"/>
    <property type="project" value="UniProtKB-EC"/>
</dbReference>